<evidence type="ECO:0008006" key="3">
    <source>
        <dbReference type="Google" id="ProtNLM"/>
    </source>
</evidence>
<reference evidence="1" key="1">
    <citation type="submission" date="2017-11" db="EMBL/GenBank/DDBJ databases">
        <title>Three new genomes from thermophilic consortium.</title>
        <authorList>
            <person name="Quaggio R."/>
            <person name="Amgarten D."/>
            <person name="Setubal J.C."/>
        </authorList>
    </citation>
    <scope>NUCLEOTIDE SEQUENCE</scope>
    <source>
        <strain evidence="1">ZCTH01-B2</strain>
    </source>
</reference>
<gene>
    <name evidence="1" type="ORF">CWE10_18305</name>
</gene>
<dbReference type="CDD" id="cd08054">
    <property type="entry name" value="gp6"/>
    <property type="match status" value="1"/>
</dbReference>
<protein>
    <recommendedName>
        <fullName evidence="3">DNA packaging protein</fullName>
    </recommendedName>
</protein>
<dbReference type="NCBIfam" id="TIGR01560">
    <property type="entry name" value="put_DNA_pack"/>
    <property type="match status" value="1"/>
</dbReference>
<dbReference type="Gene3D" id="1.10.3230.30">
    <property type="entry name" value="Phage gp6-like head-tail connector protein"/>
    <property type="match status" value="1"/>
</dbReference>
<dbReference type="AlphaFoldDB" id="A0A953LLF2"/>
<proteinExistence type="predicted"/>
<dbReference type="Proteomes" id="UP000732377">
    <property type="component" value="Unassembled WGS sequence"/>
</dbReference>
<comment type="caution">
    <text evidence="1">The sequence shown here is derived from an EMBL/GenBank/DDBJ whole genome shotgun (WGS) entry which is preliminary data.</text>
</comment>
<evidence type="ECO:0000313" key="2">
    <source>
        <dbReference type="Proteomes" id="UP000732377"/>
    </source>
</evidence>
<organism evidence="1 2">
    <name type="scientific">Symbiobacterium thermophilum</name>
    <dbReference type="NCBI Taxonomy" id="2734"/>
    <lineage>
        <taxon>Bacteria</taxon>
        <taxon>Bacillati</taxon>
        <taxon>Bacillota</taxon>
        <taxon>Clostridia</taxon>
        <taxon>Eubacteriales</taxon>
        <taxon>Symbiobacteriaceae</taxon>
        <taxon>Symbiobacterium</taxon>
    </lineage>
</organism>
<dbReference type="Pfam" id="PF05135">
    <property type="entry name" value="Phage_connect_1"/>
    <property type="match status" value="1"/>
</dbReference>
<evidence type="ECO:0000313" key="1">
    <source>
        <dbReference type="EMBL" id="MBY6278092.1"/>
    </source>
</evidence>
<accession>A0A953LLF2</accession>
<dbReference type="EMBL" id="PIUK01000337">
    <property type="protein sequence ID" value="MBY6278092.1"/>
    <property type="molecule type" value="Genomic_DNA"/>
</dbReference>
<feature type="non-terminal residue" evidence="1">
    <location>
        <position position="87"/>
    </location>
</feature>
<dbReference type="InterPro" id="IPR006450">
    <property type="entry name" value="Phage_HK97_gp6-like"/>
</dbReference>
<name>A0A953LLF2_SYMTR</name>
<sequence length="87" mass="9875">MSLLEQVRRYLRIDGGEDDDVLALLINDAKGYLADAGVLEIAEPDSSQDPERAERIRRYLDSYKLAIMQYVAAKYENREAIGGRLEV</sequence>
<dbReference type="InterPro" id="IPR021146">
    <property type="entry name" value="Phage_gp6-like_head-tail"/>
</dbReference>